<name>B6HU68_PENRW</name>
<dbReference type="VEuPathDB" id="FungiDB:PCH_Pc22g22300"/>
<evidence type="ECO:0000313" key="3">
    <source>
        <dbReference type="Proteomes" id="UP000000724"/>
    </source>
</evidence>
<reference evidence="2 3" key="1">
    <citation type="journal article" date="2008" name="Nat. Biotechnol.">
        <title>Genome sequencing and analysis of the filamentous fungus Penicillium chrysogenum.</title>
        <authorList>
            <person name="van den Berg M.A."/>
            <person name="Albang R."/>
            <person name="Albermann K."/>
            <person name="Badger J.H."/>
            <person name="Daran J.-M."/>
            <person name="Driessen A.J.M."/>
            <person name="Garcia-Estrada C."/>
            <person name="Fedorova N.D."/>
            <person name="Harris D.M."/>
            <person name="Heijne W.H.M."/>
            <person name="Joardar V.S."/>
            <person name="Kiel J.A.K.W."/>
            <person name="Kovalchuk A."/>
            <person name="Martin J.F."/>
            <person name="Nierman W.C."/>
            <person name="Nijland J.G."/>
            <person name="Pronk J.T."/>
            <person name="Roubos J.A."/>
            <person name="van der Klei I.J."/>
            <person name="van Peij N.N.M.E."/>
            <person name="Veenhuis M."/>
            <person name="von Doehren H."/>
            <person name="Wagner C."/>
            <person name="Wortman J.R."/>
            <person name="Bovenberg R.A.L."/>
        </authorList>
    </citation>
    <scope>NUCLEOTIDE SEQUENCE [LARGE SCALE GENOMIC DNA]</scope>
    <source>
        <strain evidence="3">ATCC 28089 / DSM 1075 / NRRL 1951 / Wisconsin 54-1255</strain>
    </source>
</reference>
<feature type="compositionally biased region" description="Polar residues" evidence="1">
    <location>
        <begin position="107"/>
        <end position="121"/>
    </location>
</feature>
<evidence type="ECO:0000256" key="1">
    <source>
        <dbReference type="SAM" id="MobiDB-lite"/>
    </source>
</evidence>
<keyword evidence="3" id="KW-1185">Reference proteome</keyword>
<proteinExistence type="predicted"/>
<dbReference type="HOGENOM" id="CLU_1835812_0_0_1"/>
<evidence type="ECO:0000313" key="2">
    <source>
        <dbReference type="EMBL" id="CAP99518.1"/>
    </source>
</evidence>
<dbReference type="Proteomes" id="UP000000724">
    <property type="component" value="Contig Pc00c22"/>
</dbReference>
<protein>
    <submittedName>
        <fullName evidence="2">Uncharacterized protein</fullName>
    </submittedName>
</protein>
<gene>
    <name evidence="2" type="ORF">Pc22g22300</name>
    <name evidence="2" type="ORF">PCH_Pc22g22300</name>
</gene>
<accession>B6HU68</accession>
<feature type="region of interest" description="Disordered" evidence="1">
    <location>
        <begin position="96"/>
        <end position="121"/>
    </location>
</feature>
<dbReference type="OMA" id="NFIREPR"/>
<dbReference type="EMBL" id="AM920437">
    <property type="protein sequence ID" value="CAP99518.1"/>
    <property type="molecule type" value="Genomic_DNA"/>
</dbReference>
<organism evidence="2 3">
    <name type="scientific">Penicillium rubens (strain ATCC 28089 / DSM 1075 / NRRL 1951 / Wisconsin 54-1255)</name>
    <name type="common">Penicillium chrysogenum</name>
    <dbReference type="NCBI Taxonomy" id="500485"/>
    <lineage>
        <taxon>Eukaryota</taxon>
        <taxon>Fungi</taxon>
        <taxon>Dikarya</taxon>
        <taxon>Ascomycota</taxon>
        <taxon>Pezizomycotina</taxon>
        <taxon>Eurotiomycetes</taxon>
        <taxon>Eurotiomycetidae</taxon>
        <taxon>Eurotiales</taxon>
        <taxon>Aspergillaceae</taxon>
        <taxon>Penicillium</taxon>
        <taxon>Penicillium chrysogenum species complex</taxon>
    </lineage>
</organism>
<sequence length="140" mass="15110">MAEVARVSLDGEWWMGGLKVIIGTSATSRLSCSKDLGNSRLNPQISTLFHPNDIDGVGLPLYNIPTPHAPITPRLLLSPGNTDPPTARDMNASITSNFIREPRFRGNNRTPSNATDAPSEPANMQQYAMSHDMHATPCAG</sequence>
<dbReference type="AlphaFoldDB" id="B6HU68"/>